<evidence type="ECO:0000313" key="3">
    <source>
        <dbReference type="Proteomes" id="UP000315017"/>
    </source>
</evidence>
<name>A0A517YKE7_9BACT</name>
<dbReference type="AlphaFoldDB" id="A0A517YKE7"/>
<protein>
    <submittedName>
        <fullName evidence="2">Uncharacterized protein</fullName>
    </submittedName>
</protein>
<gene>
    <name evidence="2" type="ORF">ETAA8_58490</name>
</gene>
<keyword evidence="3" id="KW-1185">Reference proteome</keyword>
<proteinExistence type="predicted"/>
<dbReference type="Proteomes" id="UP000315017">
    <property type="component" value="Chromosome"/>
</dbReference>
<feature type="compositionally biased region" description="Basic and acidic residues" evidence="1">
    <location>
        <begin position="45"/>
        <end position="58"/>
    </location>
</feature>
<organism evidence="2 3">
    <name type="scientific">Anatilimnocola aggregata</name>
    <dbReference type="NCBI Taxonomy" id="2528021"/>
    <lineage>
        <taxon>Bacteria</taxon>
        <taxon>Pseudomonadati</taxon>
        <taxon>Planctomycetota</taxon>
        <taxon>Planctomycetia</taxon>
        <taxon>Pirellulales</taxon>
        <taxon>Pirellulaceae</taxon>
        <taxon>Anatilimnocola</taxon>
    </lineage>
</organism>
<evidence type="ECO:0000313" key="2">
    <source>
        <dbReference type="EMBL" id="QDU30701.1"/>
    </source>
</evidence>
<feature type="region of interest" description="Disordered" evidence="1">
    <location>
        <begin position="255"/>
        <end position="276"/>
    </location>
</feature>
<accession>A0A517YKE7</accession>
<feature type="compositionally biased region" description="Basic residues" evidence="1">
    <location>
        <begin position="267"/>
        <end position="276"/>
    </location>
</feature>
<feature type="region of interest" description="Disordered" evidence="1">
    <location>
        <begin position="45"/>
        <end position="67"/>
    </location>
</feature>
<dbReference type="KEGG" id="aagg:ETAA8_58490"/>
<sequence>MCTISSAVNKVLLRSRCACCWEIVINTSENGGKVVVCGMELRPEPQKGGVDKPAESKGQKVAISPGNREFSGDSLPEKINKQDVLSLAQIDVSQSGTSAIATPALPENLIPRKPNEGPPLSLPNSAPFCKGGRLTVFTESLIEQLWLLLSIGFSRNQAAAHLGIDKSSISRAVKRDPNLALELRRAEELSDLQPELTLMTEARKNWRAAAWYLTHRAKNPRPLSEEEKEERHQAKLADDRRTAIEMCAFVEHGKEEAAKSFRQPRPGARRRRRTQE</sequence>
<evidence type="ECO:0000256" key="1">
    <source>
        <dbReference type="SAM" id="MobiDB-lite"/>
    </source>
</evidence>
<dbReference type="EMBL" id="CP036274">
    <property type="protein sequence ID" value="QDU30701.1"/>
    <property type="molecule type" value="Genomic_DNA"/>
</dbReference>
<reference evidence="2 3" key="1">
    <citation type="submission" date="2019-02" db="EMBL/GenBank/DDBJ databases">
        <title>Deep-cultivation of Planctomycetes and their phenomic and genomic characterization uncovers novel biology.</title>
        <authorList>
            <person name="Wiegand S."/>
            <person name="Jogler M."/>
            <person name="Boedeker C."/>
            <person name="Pinto D."/>
            <person name="Vollmers J."/>
            <person name="Rivas-Marin E."/>
            <person name="Kohn T."/>
            <person name="Peeters S.H."/>
            <person name="Heuer A."/>
            <person name="Rast P."/>
            <person name="Oberbeckmann S."/>
            <person name="Bunk B."/>
            <person name="Jeske O."/>
            <person name="Meyerdierks A."/>
            <person name="Storesund J.E."/>
            <person name="Kallscheuer N."/>
            <person name="Luecker S."/>
            <person name="Lage O.M."/>
            <person name="Pohl T."/>
            <person name="Merkel B.J."/>
            <person name="Hornburger P."/>
            <person name="Mueller R.-W."/>
            <person name="Bruemmer F."/>
            <person name="Labrenz M."/>
            <person name="Spormann A.M."/>
            <person name="Op den Camp H."/>
            <person name="Overmann J."/>
            <person name="Amann R."/>
            <person name="Jetten M.S.M."/>
            <person name="Mascher T."/>
            <person name="Medema M.H."/>
            <person name="Devos D.P."/>
            <person name="Kaster A.-K."/>
            <person name="Ovreas L."/>
            <person name="Rohde M."/>
            <person name="Galperin M.Y."/>
            <person name="Jogler C."/>
        </authorList>
    </citation>
    <scope>NUCLEOTIDE SEQUENCE [LARGE SCALE GENOMIC DNA]</scope>
    <source>
        <strain evidence="2 3">ETA_A8</strain>
    </source>
</reference>